<evidence type="ECO:0000256" key="8">
    <source>
        <dbReference type="ARBA" id="ARBA00023004"/>
    </source>
</evidence>
<dbReference type="PANTHER" id="PTHR30573:SF0">
    <property type="entry name" value="QUINOLINATE SYNTHASE, CHLOROPLASTIC"/>
    <property type="match status" value="1"/>
</dbReference>
<dbReference type="RefSeq" id="WP_341765068.1">
    <property type="nucleotide sequence ID" value="NZ_OZ034688.1"/>
</dbReference>
<protein>
    <recommendedName>
        <fullName evidence="3 10">Quinolinate synthase</fullName>
        <ecNumber evidence="3 10">2.5.1.72</ecNumber>
    </recommendedName>
</protein>
<dbReference type="NCBIfam" id="TIGR00550">
    <property type="entry name" value="nadA"/>
    <property type="match status" value="1"/>
</dbReference>
<keyword evidence="6 11" id="KW-0808">Transferase</keyword>
<dbReference type="SUPFAM" id="SSF142754">
    <property type="entry name" value="NadA-like"/>
    <property type="match status" value="1"/>
</dbReference>
<evidence type="ECO:0000256" key="10">
    <source>
        <dbReference type="NCBIfam" id="TIGR00550"/>
    </source>
</evidence>
<evidence type="ECO:0000256" key="6">
    <source>
        <dbReference type="ARBA" id="ARBA00022679"/>
    </source>
</evidence>
<dbReference type="InterPro" id="IPR036094">
    <property type="entry name" value="NadA_sf"/>
</dbReference>
<reference evidence="11" key="1">
    <citation type="submission" date="2024-04" db="EMBL/GenBank/DDBJ databases">
        <authorList>
            <person name="Manzano-Marin A."/>
            <person name="Manzano-Marin A."/>
            <person name="Alejandro Manzano Marin A."/>
        </authorList>
    </citation>
    <scope>NUCLEOTIDE SEQUENCE [LARGE SCALE GENOMIC DNA]</scope>
    <source>
        <strain evidence="11">TABTEA</strain>
    </source>
</reference>
<evidence type="ECO:0000256" key="5">
    <source>
        <dbReference type="ARBA" id="ARBA00022642"/>
    </source>
</evidence>
<name>A0ABM9NNF2_9GAMM</name>
<comment type="cofactor">
    <cofactor evidence="1">
        <name>[4Fe-4S] cluster</name>
        <dbReference type="ChEBI" id="CHEBI:49883"/>
    </cofactor>
</comment>
<dbReference type="NCBIfam" id="NF006878">
    <property type="entry name" value="PRK09375.1-2"/>
    <property type="match status" value="1"/>
</dbReference>
<dbReference type="Proteomes" id="UP001497533">
    <property type="component" value="Chromosome"/>
</dbReference>
<dbReference type="InterPro" id="IPR003473">
    <property type="entry name" value="NadA"/>
</dbReference>
<evidence type="ECO:0000313" key="11">
    <source>
        <dbReference type="EMBL" id="CAL1329009.1"/>
    </source>
</evidence>
<dbReference type="Pfam" id="PF02445">
    <property type="entry name" value="NadA"/>
    <property type="match status" value="1"/>
</dbReference>
<dbReference type="Gene3D" id="3.40.50.10800">
    <property type="entry name" value="NadA-like"/>
    <property type="match status" value="3"/>
</dbReference>
<keyword evidence="5" id="KW-0662">Pyridine nucleotide biosynthesis</keyword>
<dbReference type="PANTHER" id="PTHR30573">
    <property type="entry name" value="QUINOLINATE SYNTHETASE A"/>
    <property type="match status" value="1"/>
</dbReference>
<evidence type="ECO:0000313" key="12">
    <source>
        <dbReference type="Proteomes" id="UP001497533"/>
    </source>
</evidence>
<evidence type="ECO:0000256" key="2">
    <source>
        <dbReference type="ARBA" id="ARBA00005065"/>
    </source>
</evidence>
<evidence type="ECO:0000256" key="1">
    <source>
        <dbReference type="ARBA" id="ARBA00001966"/>
    </source>
</evidence>
<keyword evidence="4" id="KW-0004">4Fe-4S</keyword>
<keyword evidence="12" id="KW-1185">Reference proteome</keyword>
<accession>A0ABM9NNF2</accession>
<evidence type="ECO:0000256" key="9">
    <source>
        <dbReference type="ARBA" id="ARBA00023014"/>
    </source>
</evidence>
<evidence type="ECO:0000256" key="3">
    <source>
        <dbReference type="ARBA" id="ARBA00012669"/>
    </source>
</evidence>
<dbReference type="NCBIfam" id="NF006877">
    <property type="entry name" value="PRK09375.1-1"/>
    <property type="match status" value="1"/>
</dbReference>
<dbReference type="EC" id="2.5.1.72" evidence="3 10"/>
<proteinExistence type="predicted"/>
<comment type="pathway">
    <text evidence="2">Cofactor biosynthesis; NAD(+) biosynthesis; quinolinate from iminoaspartate: step 1/1.</text>
</comment>
<keyword evidence="7" id="KW-0479">Metal-binding</keyword>
<organism evidence="11 12">
    <name type="scientific">Candidatus Providencia siddallii</name>
    <dbReference type="NCBI Taxonomy" id="1715285"/>
    <lineage>
        <taxon>Bacteria</taxon>
        <taxon>Pseudomonadati</taxon>
        <taxon>Pseudomonadota</taxon>
        <taxon>Gammaproteobacteria</taxon>
        <taxon>Enterobacterales</taxon>
        <taxon>Morganellaceae</taxon>
        <taxon>Providencia</taxon>
    </lineage>
</organism>
<gene>
    <name evidence="11" type="primary">nadA</name>
    <name evidence="11" type="ORF">PRHACTZTBTEA_073</name>
</gene>
<evidence type="ECO:0000256" key="4">
    <source>
        <dbReference type="ARBA" id="ARBA00022485"/>
    </source>
</evidence>
<dbReference type="EMBL" id="OZ034688">
    <property type="protein sequence ID" value="CAL1329009.1"/>
    <property type="molecule type" value="Genomic_DNA"/>
</dbReference>
<dbReference type="GO" id="GO:0016740">
    <property type="term" value="F:transferase activity"/>
    <property type="evidence" value="ECO:0007669"/>
    <property type="project" value="UniProtKB-KW"/>
</dbReference>
<keyword evidence="9" id="KW-0411">Iron-sulfur</keyword>
<keyword evidence="8" id="KW-0408">Iron</keyword>
<sequence>MSKDFNINQLIYSFKSKNILSQDKKDFYFKRIKSLLDQKNAVIVAHYYTNPEVQYIAEKTGGCVADSLEMARFGASHPAVTLVVVGVKFMGETAKILNPEKNVLMPTLNAECSLDISCPEKEFSKFCDENSDRTVVVYANTSVAIKARADWVATSSIAVELVNHLNKLGKKIIWAPDRHLGYFIQQRTKADILCWNGTCIVHDEFKSKSLKKMKSMYPEAAILVHPESPKDIIELADVVGSTSQLIKAAKTLENSIIIVATDKRIFYKMQKDIPEKLFYIAPTSSDNATCKICAYCPWMGMNTLQGIIDALKNNTIDHQIKINESLRKKALIPLKRMLNFAKSLKIN</sequence>
<evidence type="ECO:0000256" key="7">
    <source>
        <dbReference type="ARBA" id="ARBA00022723"/>
    </source>
</evidence>